<evidence type="ECO:0000256" key="16">
    <source>
        <dbReference type="ARBA" id="ARBA00023157"/>
    </source>
</evidence>
<evidence type="ECO:0000256" key="11">
    <source>
        <dbReference type="ARBA" id="ARBA00022824"/>
    </source>
</evidence>
<keyword evidence="8" id="KW-0808">Transferase</keyword>
<feature type="transmembrane region" description="Helical" evidence="20">
    <location>
        <begin position="21"/>
        <end position="37"/>
    </location>
</feature>
<proteinExistence type="inferred from homology"/>
<dbReference type="EC" id="2.4.2.26" evidence="6"/>
<evidence type="ECO:0000256" key="9">
    <source>
        <dbReference type="ARBA" id="ARBA00022692"/>
    </source>
</evidence>
<comment type="subcellular location">
    <subcellularLocation>
        <location evidence="2">Endoplasmic reticulum membrane</location>
        <topology evidence="2">Single-pass type II membrane protein</topology>
    </subcellularLocation>
    <subcellularLocation>
        <location evidence="1">Golgi apparatus membrane</location>
        <topology evidence="1">Single-pass type II membrane protein</topology>
    </subcellularLocation>
</comment>
<dbReference type="InterPro" id="IPR024448">
    <property type="entry name" value="XylT_C"/>
</dbReference>
<keyword evidence="7" id="KW-0328">Glycosyltransferase</keyword>
<dbReference type="PROSITE" id="PS51212">
    <property type="entry name" value="WSC"/>
    <property type="match status" value="1"/>
</dbReference>
<evidence type="ECO:0000256" key="14">
    <source>
        <dbReference type="ARBA" id="ARBA00023034"/>
    </source>
</evidence>
<reference evidence="23" key="1">
    <citation type="submission" date="2025-08" db="UniProtKB">
        <authorList>
            <consortium name="RefSeq"/>
        </authorList>
    </citation>
    <scope>IDENTIFICATION</scope>
    <source>
        <strain evidence="23">15112-1751.03</strain>
        <tissue evidence="23">Whole Adult</tissue>
    </source>
</reference>
<dbReference type="InterPro" id="IPR003406">
    <property type="entry name" value="Glyco_trans_14"/>
</dbReference>
<dbReference type="GO" id="GO:0046872">
    <property type="term" value="F:metal ion binding"/>
    <property type="evidence" value="ECO:0007669"/>
    <property type="project" value="UniProtKB-KW"/>
</dbReference>
<name>A0A6P8WX56_DROAB</name>
<comment type="similarity">
    <text evidence="5">Belongs to the glycosyltransferase 14 family. XylT subfamily.</text>
</comment>
<evidence type="ECO:0000256" key="7">
    <source>
        <dbReference type="ARBA" id="ARBA00022676"/>
    </source>
</evidence>
<evidence type="ECO:0000256" key="15">
    <source>
        <dbReference type="ARBA" id="ARBA00023136"/>
    </source>
</evidence>
<dbReference type="GeneID" id="117567340"/>
<keyword evidence="13 20" id="KW-1133">Transmembrane helix</keyword>
<keyword evidence="15 20" id="KW-0472">Membrane</keyword>
<dbReference type="GO" id="GO:0030158">
    <property type="term" value="F:protein xylosyltransferase activity"/>
    <property type="evidence" value="ECO:0007669"/>
    <property type="project" value="UniProtKB-EC"/>
</dbReference>
<protein>
    <recommendedName>
        <fullName evidence="6">protein xylosyltransferase</fullName>
        <ecNumber evidence="6">2.4.2.26</ecNumber>
    </recommendedName>
    <alternativeName>
        <fullName evidence="18">Peptide O-xylosyltransferase</fullName>
    </alternativeName>
</protein>
<keyword evidence="17" id="KW-0325">Glycoprotein</keyword>
<keyword evidence="16" id="KW-1015">Disulfide bond</keyword>
<evidence type="ECO:0000256" key="8">
    <source>
        <dbReference type="ARBA" id="ARBA00022679"/>
    </source>
</evidence>
<dbReference type="UniPathway" id="UPA00756"/>
<dbReference type="CTD" id="5020"/>
<evidence type="ECO:0000313" key="23">
    <source>
        <dbReference type="RefSeq" id="XP_034103155.1"/>
    </source>
</evidence>
<dbReference type="AlphaFoldDB" id="A0A6P8WX56"/>
<accession>A0A6P8WX56</accession>
<organism evidence="22 23">
    <name type="scientific">Drosophila albomicans</name>
    <name type="common">Fruit fly</name>
    <dbReference type="NCBI Taxonomy" id="7291"/>
    <lineage>
        <taxon>Eukaryota</taxon>
        <taxon>Metazoa</taxon>
        <taxon>Ecdysozoa</taxon>
        <taxon>Arthropoda</taxon>
        <taxon>Hexapoda</taxon>
        <taxon>Insecta</taxon>
        <taxon>Pterygota</taxon>
        <taxon>Neoptera</taxon>
        <taxon>Endopterygota</taxon>
        <taxon>Diptera</taxon>
        <taxon>Brachycera</taxon>
        <taxon>Muscomorpha</taxon>
        <taxon>Ephydroidea</taxon>
        <taxon>Drosophilidae</taxon>
        <taxon>Drosophila</taxon>
    </lineage>
</organism>
<dbReference type="Pfam" id="PF02485">
    <property type="entry name" value="Branch"/>
    <property type="match status" value="1"/>
</dbReference>
<dbReference type="RefSeq" id="XP_034103155.1">
    <property type="nucleotide sequence ID" value="XM_034247264.2"/>
</dbReference>
<dbReference type="UniPathway" id="UPA00755"/>
<evidence type="ECO:0000256" key="4">
    <source>
        <dbReference type="ARBA" id="ARBA00005093"/>
    </source>
</evidence>
<evidence type="ECO:0000256" key="20">
    <source>
        <dbReference type="SAM" id="Phobius"/>
    </source>
</evidence>
<dbReference type="InterPro" id="IPR002889">
    <property type="entry name" value="WSC_carb-bd"/>
</dbReference>
<evidence type="ECO:0000259" key="21">
    <source>
        <dbReference type="PROSITE" id="PS51212"/>
    </source>
</evidence>
<evidence type="ECO:0000256" key="18">
    <source>
        <dbReference type="ARBA" id="ARBA00042865"/>
    </source>
</evidence>
<keyword evidence="12" id="KW-0735">Signal-anchor</keyword>
<keyword evidence="10" id="KW-0479">Metal-binding</keyword>
<evidence type="ECO:0000256" key="3">
    <source>
        <dbReference type="ARBA" id="ARBA00004840"/>
    </source>
</evidence>
<dbReference type="InterPro" id="IPR043538">
    <property type="entry name" value="XYLT"/>
</dbReference>
<dbReference type="GO" id="GO:0015012">
    <property type="term" value="P:heparan sulfate proteoglycan biosynthetic process"/>
    <property type="evidence" value="ECO:0007669"/>
    <property type="project" value="UniProtKB-UniPathway"/>
</dbReference>
<evidence type="ECO:0000256" key="2">
    <source>
        <dbReference type="ARBA" id="ARBA00004648"/>
    </source>
</evidence>
<feature type="domain" description="WSC" evidence="21">
    <location>
        <begin position="137"/>
        <end position="231"/>
    </location>
</feature>
<dbReference type="Pfam" id="PF12529">
    <property type="entry name" value="Xylo_C"/>
    <property type="match status" value="1"/>
</dbReference>
<keyword evidence="14" id="KW-0333">Golgi apparatus</keyword>
<comment type="pathway">
    <text evidence="4">Glycan metabolism; heparan sulfate biosynthesis.</text>
</comment>
<comment type="catalytic activity">
    <reaction evidence="19">
        <text>UDP-alpha-D-xylose + L-seryl-[protein] = 3-O-(beta-D-xylosyl)-L-seryl-[protein] + UDP + H(+)</text>
        <dbReference type="Rhea" id="RHEA:50192"/>
        <dbReference type="Rhea" id="RHEA-COMP:9863"/>
        <dbReference type="Rhea" id="RHEA-COMP:12567"/>
        <dbReference type="ChEBI" id="CHEBI:15378"/>
        <dbReference type="ChEBI" id="CHEBI:29999"/>
        <dbReference type="ChEBI" id="CHEBI:57632"/>
        <dbReference type="ChEBI" id="CHEBI:58223"/>
        <dbReference type="ChEBI" id="CHEBI:132085"/>
        <dbReference type="EC" id="2.4.2.26"/>
    </reaction>
</comment>
<keyword evidence="22" id="KW-1185">Reference proteome</keyword>
<keyword evidence="11" id="KW-0256">Endoplasmic reticulum</keyword>
<dbReference type="GO" id="GO:0000139">
    <property type="term" value="C:Golgi membrane"/>
    <property type="evidence" value="ECO:0007669"/>
    <property type="project" value="UniProtKB-SubCell"/>
</dbReference>
<evidence type="ECO:0000256" key="12">
    <source>
        <dbReference type="ARBA" id="ARBA00022968"/>
    </source>
</evidence>
<comment type="pathway">
    <text evidence="3">Glycan metabolism; chondroitin sulfate biosynthesis.</text>
</comment>
<dbReference type="OrthoDB" id="2019572at2759"/>
<evidence type="ECO:0000256" key="10">
    <source>
        <dbReference type="ARBA" id="ARBA00022723"/>
    </source>
</evidence>
<evidence type="ECO:0000256" key="5">
    <source>
        <dbReference type="ARBA" id="ARBA00010195"/>
    </source>
</evidence>
<dbReference type="Pfam" id="PF01822">
    <property type="entry name" value="WSC"/>
    <property type="match status" value="1"/>
</dbReference>
<evidence type="ECO:0000256" key="13">
    <source>
        <dbReference type="ARBA" id="ARBA00022989"/>
    </source>
</evidence>
<evidence type="ECO:0000256" key="17">
    <source>
        <dbReference type="ARBA" id="ARBA00023180"/>
    </source>
</evidence>
<gene>
    <name evidence="23" type="primary">LOC117567340</name>
</gene>
<dbReference type="PANTHER" id="PTHR46025:SF3">
    <property type="entry name" value="XYLOSYLTRANSFERASE OXT"/>
    <property type="match status" value="1"/>
</dbReference>
<dbReference type="SMART" id="SM00321">
    <property type="entry name" value="WSC"/>
    <property type="match status" value="1"/>
</dbReference>
<dbReference type="GO" id="GO:0005789">
    <property type="term" value="C:endoplasmic reticulum membrane"/>
    <property type="evidence" value="ECO:0007669"/>
    <property type="project" value="UniProtKB-SubCell"/>
</dbReference>
<dbReference type="Proteomes" id="UP000515160">
    <property type="component" value="Chromosome 3"/>
</dbReference>
<dbReference type="GO" id="GO:0050650">
    <property type="term" value="P:chondroitin sulfate proteoglycan biosynthetic process"/>
    <property type="evidence" value="ECO:0007669"/>
    <property type="project" value="TreeGrafter"/>
</dbReference>
<dbReference type="PANTHER" id="PTHR46025">
    <property type="entry name" value="XYLOSYLTRANSFERASE OXT"/>
    <property type="match status" value="1"/>
</dbReference>
<evidence type="ECO:0000256" key="19">
    <source>
        <dbReference type="ARBA" id="ARBA00047847"/>
    </source>
</evidence>
<keyword evidence="9 20" id="KW-0812">Transmembrane</keyword>
<evidence type="ECO:0000256" key="6">
    <source>
        <dbReference type="ARBA" id="ARBA00011972"/>
    </source>
</evidence>
<evidence type="ECO:0000313" key="22">
    <source>
        <dbReference type="Proteomes" id="UP000515160"/>
    </source>
</evidence>
<evidence type="ECO:0000256" key="1">
    <source>
        <dbReference type="ARBA" id="ARBA00004323"/>
    </source>
</evidence>
<sequence length="889" mass="101152">MVSMEQQSSPSMRWLRRYRSFFIILLFIIAIQLFLAYKSRDIDLAGALRTQRDIHESTPESSPAVPPAAPANVVPVAKQLGFQPECDINAKEAISALQRAKTKDCRQHIAHIACAIQAGRFYASQLQSSCPAGNHTANVALGCYRDEKDSRLLGGYFASLKTSNSPSSCVELCLQSGYPYAGVQYSRECFCGFDAPPSSAKLPDSSCNMKCLGHAKEICGGFYAMNVYETGIAKFTAQLAASSAPPGEEQVRIAFLLTLNGRALRQVHRLLRALYAPQHVYYIHVDARQDYLYRKLLELEPKFPNIRLARKRFSTIWGGASLLTMLLQCMQDLLKSSWKWDFVINLSESDFPVKTLDKLVDFMSANRGRNFVKGHGRETQRFIQKQGLDKTFVECDTHMWRIGDRKLPAGIQVDGGSDWVALSRPFVSYVTHPAKEDTLLQELLRIFRHTLLPAESFFHTVLRNTQHCHSYVDNNLHVTNWKRKQGCKCQYKHVVDWCGCSPNDFKPEDWARLQATEQKSLFFARKFEPIINQAVLLQLEEWLYGPYTNEYANLHGYWQSLYHHEDVHSAGDDLTRTIGDSLMRLAVQQTKLKHQLQAEQLLELTHYLHRDQYKGFLVRFSAQRRNDSKQLQLETRVRPVQLGKLARNARFSKRLRNFEVSTDFDQKEQVARNFAKMLGPKSELVLSYTYQGVAETRDDAAHSYNLTLLWLDPLGRLQDFNELHVEESQLDVINHSKTLLKQPLTPGIWTAKLIGRSSIYAQLKFLVSPLAYSNGSPLENAAAAKSLNGGLTLSLPEDFELPVEWQQHLDNDNDVFALREEALANAQLTGQELHARIDELVGKFFQLRETCEVNGETRVLPELPLCQDTAWSSLASDPKSDIEVLLKRR</sequence>